<gene>
    <name evidence="4" type="ORF">BXP70_01980</name>
</gene>
<feature type="domain" description="Glycosyltransferase subfamily 4-like N-terminal" evidence="3">
    <location>
        <begin position="19"/>
        <end position="174"/>
    </location>
</feature>
<evidence type="ECO:0000259" key="3">
    <source>
        <dbReference type="Pfam" id="PF13439"/>
    </source>
</evidence>
<keyword evidence="1 4" id="KW-0808">Transferase</keyword>
<dbReference type="InterPro" id="IPR028098">
    <property type="entry name" value="Glyco_trans_4-like_N"/>
</dbReference>
<dbReference type="GO" id="GO:0009103">
    <property type="term" value="P:lipopolysaccharide biosynthetic process"/>
    <property type="evidence" value="ECO:0007669"/>
    <property type="project" value="TreeGrafter"/>
</dbReference>
<dbReference type="PANTHER" id="PTHR46401:SF2">
    <property type="entry name" value="GLYCOSYLTRANSFERASE WBBK-RELATED"/>
    <property type="match status" value="1"/>
</dbReference>
<evidence type="ECO:0000256" key="2">
    <source>
        <dbReference type="SAM" id="MobiDB-lite"/>
    </source>
</evidence>
<reference evidence="4 5" key="1">
    <citation type="submission" date="2017-01" db="EMBL/GenBank/DDBJ databases">
        <title>A new Hymenobacter.</title>
        <authorList>
            <person name="Liang Y."/>
            <person name="Feng F."/>
        </authorList>
    </citation>
    <scope>NUCLEOTIDE SEQUENCE [LARGE SCALE GENOMIC DNA]</scope>
    <source>
        <strain evidence="4">MIMBbqt21</strain>
    </source>
</reference>
<accession>A0A243WJK1</accession>
<protein>
    <submittedName>
        <fullName evidence="4">Mannosyl transferase</fullName>
    </submittedName>
</protein>
<proteinExistence type="predicted"/>
<dbReference type="OrthoDB" id="9801609at2"/>
<organism evidence="4 5">
    <name type="scientific">Hymenobacter crusticola</name>
    <dbReference type="NCBI Taxonomy" id="1770526"/>
    <lineage>
        <taxon>Bacteria</taxon>
        <taxon>Pseudomonadati</taxon>
        <taxon>Bacteroidota</taxon>
        <taxon>Cytophagia</taxon>
        <taxon>Cytophagales</taxon>
        <taxon>Hymenobacteraceae</taxon>
        <taxon>Hymenobacter</taxon>
    </lineage>
</organism>
<dbReference type="Proteomes" id="UP000194873">
    <property type="component" value="Unassembled WGS sequence"/>
</dbReference>
<evidence type="ECO:0000313" key="4">
    <source>
        <dbReference type="EMBL" id="OUJ76068.1"/>
    </source>
</evidence>
<evidence type="ECO:0000313" key="5">
    <source>
        <dbReference type="Proteomes" id="UP000194873"/>
    </source>
</evidence>
<name>A0A243WJK1_9BACT</name>
<evidence type="ECO:0000256" key="1">
    <source>
        <dbReference type="ARBA" id="ARBA00022679"/>
    </source>
</evidence>
<dbReference type="SUPFAM" id="SSF53756">
    <property type="entry name" value="UDP-Glycosyltransferase/glycogen phosphorylase"/>
    <property type="match status" value="1"/>
</dbReference>
<dbReference type="Pfam" id="PF13439">
    <property type="entry name" value="Glyco_transf_4"/>
    <property type="match status" value="1"/>
</dbReference>
<dbReference type="Gene3D" id="3.40.50.2000">
    <property type="entry name" value="Glycogen Phosphorylase B"/>
    <property type="match status" value="2"/>
</dbReference>
<feature type="region of interest" description="Disordered" evidence="2">
    <location>
        <begin position="389"/>
        <end position="410"/>
    </location>
</feature>
<dbReference type="AlphaFoldDB" id="A0A243WJK1"/>
<dbReference type="Pfam" id="PF13692">
    <property type="entry name" value="Glyco_trans_1_4"/>
    <property type="match status" value="1"/>
</dbReference>
<dbReference type="GO" id="GO:0016757">
    <property type="term" value="F:glycosyltransferase activity"/>
    <property type="evidence" value="ECO:0007669"/>
    <property type="project" value="TreeGrafter"/>
</dbReference>
<keyword evidence="5" id="KW-1185">Reference proteome</keyword>
<dbReference type="PANTHER" id="PTHR46401">
    <property type="entry name" value="GLYCOSYLTRANSFERASE WBBK-RELATED"/>
    <property type="match status" value="1"/>
</dbReference>
<sequence length="410" mass="45613">MNIVFFAHPDFLEHQSMPRFTRMLADGMQERGHAVQVWAPQPICSRLPVPGSLKKWLGYVDQYVLFPFKVRQRLKQTPADTLYVFTDHALGPWVPLVADKAHVVHCHDFLAQRSALGEIPDNATSWSGRVYQRYIHRGYAQGKHFISVSYRTREDLQTFVPAPLTSKVVYNGLNQKFKPKEPVEARMQLGARLQLDLAGGYLLHVGGNAWYKNRLGVVELYDAWRATTTSRLPLLLIGETPSQALQEKRLASAFRDDIHFFSGVEDTYVQLAYAGATVFLFPSLAEGFGWPIAEAMASGCPVITTDEVPMTEVAGGAGFLIPRRPHEAAKVEAWAQQGARTLEQVVGLTAEERKDAVAAGIRSAQRFDPVVTINTIEATYKTIVEGPKNGTIPLDKHAMKASPNAYQPNS</sequence>
<dbReference type="EMBL" id="MTSE01000001">
    <property type="protein sequence ID" value="OUJ76068.1"/>
    <property type="molecule type" value="Genomic_DNA"/>
</dbReference>
<dbReference type="RefSeq" id="WP_086592319.1">
    <property type="nucleotide sequence ID" value="NZ_MTSE01000001.1"/>
</dbReference>
<comment type="caution">
    <text evidence="4">The sequence shown here is derived from an EMBL/GenBank/DDBJ whole genome shotgun (WGS) entry which is preliminary data.</text>
</comment>